<dbReference type="RefSeq" id="WP_007276542.1">
    <property type="nucleotide sequence ID" value="NZ_ABCK01000001.1"/>
</dbReference>
<gene>
    <name evidence="2" type="ORF">LNTAR_16758</name>
</gene>
<evidence type="ECO:0000313" key="3">
    <source>
        <dbReference type="Proteomes" id="UP000004947"/>
    </source>
</evidence>
<reference evidence="2 3" key="1">
    <citation type="journal article" date="2010" name="J. Bacteriol.">
        <title>Genome sequence of Lentisphaera araneosa HTCC2155T, the type species of the order Lentisphaerales in the phylum Lentisphaerae.</title>
        <authorList>
            <person name="Thrash J.C."/>
            <person name="Cho J.C."/>
            <person name="Vergin K.L."/>
            <person name="Morris R.M."/>
            <person name="Giovannoni S.J."/>
        </authorList>
    </citation>
    <scope>NUCLEOTIDE SEQUENCE [LARGE SCALE GENOMIC DNA]</scope>
    <source>
        <strain evidence="2 3">HTCC2155</strain>
    </source>
</reference>
<dbReference type="AlphaFoldDB" id="A6DF40"/>
<evidence type="ECO:0000259" key="1">
    <source>
        <dbReference type="Pfam" id="PF16036"/>
    </source>
</evidence>
<dbReference type="eggNOG" id="COG3572">
    <property type="taxonomic scope" value="Bacteria"/>
</dbReference>
<dbReference type="STRING" id="313628.LNTAR_16758"/>
<evidence type="ECO:0000313" key="2">
    <source>
        <dbReference type="EMBL" id="EDM29420.1"/>
    </source>
</evidence>
<sequence>MNRFMILIFLSSLVIANEVPNFDQFRVYKNKPYKYFFFKIYDLKILTKNSQKVDYKQDHIFQYTYNRNVDNDDLIKTTMQEWERLQLCKEEHAIKWAEQLKKIWPNIKKDDELMAFFSKDSTHFFHNKKFIGEIKGRIFARTFFQIWLDPNSRMTELHED</sequence>
<comment type="caution">
    <text evidence="2">The sequence shown here is derived from an EMBL/GenBank/DDBJ whole genome shotgun (WGS) entry which is preliminary data.</text>
</comment>
<proteinExistence type="predicted"/>
<organism evidence="2 3">
    <name type="scientific">Lentisphaera araneosa HTCC2155</name>
    <dbReference type="NCBI Taxonomy" id="313628"/>
    <lineage>
        <taxon>Bacteria</taxon>
        <taxon>Pseudomonadati</taxon>
        <taxon>Lentisphaerota</taxon>
        <taxon>Lentisphaeria</taxon>
        <taxon>Lentisphaerales</taxon>
        <taxon>Lentisphaeraceae</taxon>
        <taxon>Lentisphaera</taxon>
    </lineage>
</organism>
<keyword evidence="3" id="KW-1185">Reference proteome</keyword>
<feature type="domain" description="Chalcone isomerase" evidence="1">
    <location>
        <begin position="59"/>
        <end position="150"/>
    </location>
</feature>
<dbReference type="EMBL" id="ABCK01000001">
    <property type="protein sequence ID" value="EDM29420.1"/>
    <property type="molecule type" value="Genomic_DNA"/>
</dbReference>
<dbReference type="Pfam" id="PF16036">
    <property type="entry name" value="Chalcone_3"/>
    <property type="match status" value="1"/>
</dbReference>
<dbReference type="InterPro" id="IPR016087">
    <property type="entry name" value="Chalcone_isomerase"/>
</dbReference>
<accession>A6DF40</accession>
<protein>
    <recommendedName>
        <fullName evidence="1">Chalcone isomerase domain-containing protein</fullName>
    </recommendedName>
</protein>
<name>A6DF40_9BACT</name>
<dbReference type="Proteomes" id="UP000004947">
    <property type="component" value="Unassembled WGS sequence"/>
</dbReference>
<dbReference type="OrthoDB" id="7277038at2"/>